<protein>
    <recommendedName>
        <fullName evidence="4">ABC transporter permease</fullName>
    </recommendedName>
</protein>
<feature type="transmembrane region" description="Helical" evidence="1">
    <location>
        <begin position="542"/>
        <end position="560"/>
    </location>
</feature>
<proteinExistence type="predicted"/>
<name>A0ABT1ZSQ4_9BURK</name>
<comment type="caution">
    <text evidence="2">The sequence shown here is derived from an EMBL/GenBank/DDBJ whole genome shotgun (WGS) entry which is preliminary data.</text>
</comment>
<feature type="transmembrane region" description="Helical" evidence="1">
    <location>
        <begin position="204"/>
        <end position="228"/>
    </location>
</feature>
<keyword evidence="1" id="KW-0812">Transmembrane</keyword>
<evidence type="ECO:0000313" key="3">
    <source>
        <dbReference type="Proteomes" id="UP001204151"/>
    </source>
</evidence>
<dbReference type="Proteomes" id="UP001204151">
    <property type="component" value="Unassembled WGS sequence"/>
</dbReference>
<evidence type="ECO:0000256" key="1">
    <source>
        <dbReference type="SAM" id="Phobius"/>
    </source>
</evidence>
<gene>
    <name evidence="2" type="ORF">NX784_15085</name>
</gene>
<accession>A0ABT1ZSQ4</accession>
<keyword evidence="1" id="KW-0472">Membrane</keyword>
<organism evidence="2 3">
    <name type="scientific">Massilia pinisoli</name>
    <dbReference type="NCBI Taxonomy" id="1772194"/>
    <lineage>
        <taxon>Bacteria</taxon>
        <taxon>Pseudomonadati</taxon>
        <taxon>Pseudomonadota</taxon>
        <taxon>Betaproteobacteria</taxon>
        <taxon>Burkholderiales</taxon>
        <taxon>Oxalobacteraceae</taxon>
        <taxon>Telluria group</taxon>
        <taxon>Massilia</taxon>
    </lineage>
</organism>
<feature type="transmembrane region" description="Helical" evidence="1">
    <location>
        <begin position="125"/>
        <end position="145"/>
    </location>
</feature>
<keyword evidence="3" id="KW-1185">Reference proteome</keyword>
<keyword evidence="1" id="KW-1133">Transmembrane helix</keyword>
<evidence type="ECO:0008006" key="4">
    <source>
        <dbReference type="Google" id="ProtNLM"/>
    </source>
</evidence>
<dbReference type="RefSeq" id="WP_258817509.1">
    <property type="nucleotide sequence ID" value="NZ_JANUGW010000010.1"/>
</dbReference>
<sequence>MLELYVSELRRFRMAAAIHGIASLLILVALEQVADLPSESSWTHVVMLMLYMLSGLGLALYQFGTYRQPNRWIWLLHRPIHRARVLAALVLAALTLVLLAVALPLFIVLASQAHFTSRVIDGRHYAGAAFLALSTLSAWLAGGYMMLHRSRWAFAIMVLPLVLTLRMATAVTVLGLGVVCSALLLFLLYTVFRPSRHIGDRVGAVVTNALPLQVCFYLALVWGGSMLFQLGQMLAGVYPLSSDHVPRGGLTEAVRSYPDEAIQLGLAASTDPRAATWRAVLEHDNSVSVGPNVRQYAVHDLITNQGRVMFSDDANLWTFSHDRMMYRGVNRRTRVDKGWLGAGDHGAAPFAAQPTVVRDNRKTTYLVNPRDLHVLDAAHGTLHRVLRADGAEQLAGGVAVLGDRIFVLTNRRLILLAPGAGRDEIVAQVRLPQPFGDLERVDAAGVTDGTLVSFVYGYRQTGGVASAPQVVYLIDRAGHVQQVARRELSHDFPLLFEHKDWWASPALYTLVSLPDALIDNGSIPDDGASRFAQLLRPRPVEAWTAALAACLLSAAGAAWWTRRLHAAPRTRLAWCLACIVLGVPGLLSLMVLRPREYAAVRPTSAVAAHG</sequence>
<feature type="transmembrane region" description="Helical" evidence="1">
    <location>
        <begin position="42"/>
        <end position="64"/>
    </location>
</feature>
<reference evidence="2 3" key="1">
    <citation type="submission" date="2022-08" db="EMBL/GenBank/DDBJ databases">
        <title>Reclassification of Massilia species as members of the genera Telluria, Duganella, Pseudoduganella, Mokoshia gen. nov. and Zemynaea gen. nov. using orthogonal and non-orthogonal genome-based approaches.</title>
        <authorList>
            <person name="Bowman J.P."/>
        </authorList>
    </citation>
    <scope>NUCLEOTIDE SEQUENCE [LARGE SCALE GENOMIC DNA]</scope>
    <source>
        <strain evidence="2 3">JCM 31316</strain>
    </source>
</reference>
<feature type="transmembrane region" description="Helical" evidence="1">
    <location>
        <begin position="85"/>
        <end position="113"/>
    </location>
</feature>
<feature type="transmembrane region" description="Helical" evidence="1">
    <location>
        <begin position="152"/>
        <end position="168"/>
    </location>
</feature>
<evidence type="ECO:0000313" key="2">
    <source>
        <dbReference type="EMBL" id="MCS0582914.1"/>
    </source>
</evidence>
<dbReference type="EMBL" id="JANUGW010000010">
    <property type="protein sequence ID" value="MCS0582914.1"/>
    <property type="molecule type" value="Genomic_DNA"/>
</dbReference>
<feature type="transmembrane region" description="Helical" evidence="1">
    <location>
        <begin position="174"/>
        <end position="192"/>
    </location>
</feature>
<feature type="transmembrane region" description="Helical" evidence="1">
    <location>
        <begin position="12"/>
        <end position="30"/>
    </location>
</feature>
<feature type="transmembrane region" description="Helical" evidence="1">
    <location>
        <begin position="572"/>
        <end position="592"/>
    </location>
</feature>